<sequence>MSSGKEVIYVLDSDFVKIYFSSGDGTDYWDVTGNEEQTKDC</sequence>
<proteinExistence type="predicted"/>
<evidence type="ECO:0000313" key="2">
    <source>
        <dbReference type="Proteomes" id="UP000789342"/>
    </source>
</evidence>
<evidence type="ECO:0000313" key="1">
    <source>
        <dbReference type="EMBL" id="CAG8635603.1"/>
    </source>
</evidence>
<name>A0A9N9DHU1_9GLOM</name>
<dbReference type="Proteomes" id="UP000789342">
    <property type="component" value="Unassembled WGS sequence"/>
</dbReference>
<protein>
    <submittedName>
        <fullName evidence="1">6517_t:CDS:1</fullName>
    </submittedName>
</protein>
<dbReference type="AlphaFoldDB" id="A0A9N9DHU1"/>
<gene>
    <name evidence="1" type="ORF">AMORRO_LOCUS9291</name>
</gene>
<dbReference type="EMBL" id="CAJVPV010008857">
    <property type="protein sequence ID" value="CAG8635603.1"/>
    <property type="molecule type" value="Genomic_DNA"/>
</dbReference>
<reference evidence="1" key="1">
    <citation type="submission" date="2021-06" db="EMBL/GenBank/DDBJ databases">
        <authorList>
            <person name="Kallberg Y."/>
            <person name="Tangrot J."/>
            <person name="Rosling A."/>
        </authorList>
    </citation>
    <scope>NUCLEOTIDE SEQUENCE</scope>
    <source>
        <strain evidence="1">CL551</strain>
    </source>
</reference>
<keyword evidence="2" id="KW-1185">Reference proteome</keyword>
<organism evidence="1 2">
    <name type="scientific">Acaulospora morrowiae</name>
    <dbReference type="NCBI Taxonomy" id="94023"/>
    <lineage>
        <taxon>Eukaryota</taxon>
        <taxon>Fungi</taxon>
        <taxon>Fungi incertae sedis</taxon>
        <taxon>Mucoromycota</taxon>
        <taxon>Glomeromycotina</taxon>
        <taxon>Glomeromycetes</taxon>
        <taxon>Diversisporales</taxon>
        <taxon>Acaulosporaceae</taxon>
        <taxon>Acaulospora</taxon>
    </lineage>
</organism>
<accession>A0A9N9DHU1</accession>
<comment type="caution">
    <text evidence="1">The sequence shown here is derived from an EMBL/GenBank/DDBJ whole genome shotgun (WGS) entry which is preliminary data.</text>
</comment>